<dbReference type="HOGENOM" id="CLU_103748_0_0_9"/>
<dbReference type="STRING" id="1508404.JMA_06600"/>
<dbReference type="EMBL" id="CP009416">
    <property type="protein sequence ID" value="AJD89977.1"/>
    <property type="molecule type" value="Genomic_DNA"/>
</dbReference>
<accession>A0A0B5AMT5</accession>
<evidence type="ECO:0008006" key="3">
    <source>
        <dbReference type="Google" id="ProtNLM"/>
    </source>
</evidence>
<sequence length="239" mass="27490">MELYQGEAVRKTDNVKINYIMRQLTDNQFDEFKSFQHKIVAGLEDQVTLQPLTDEEIQYVLAEGGILIGVYVEEQLVAARALLFPGDDDENLGRDLGLSYEEQMKVVHQEISLVDSDYRGNGLQQTMAKVIMQELKFTNPFFEHVCCTVSPGNLPSMRDKFKQEMVVVEVKNKYGNMPRYIFYKPLKQKLFVDKDSYIFVRTDKTDRQKDFMAAGYVGVGISRTELGVWLAMARLKESV</sequence>
<keyword evidence="2" id="KW-1185">Reference proteome</keyword>
<dbReference type="Proteomes" id="UP000031449">
    <property type="component" value="Chromosome"/>
</dbReference>
<dbReference type="AlphaFoldDB" id="A0A0B5AMT5"/>
<evidence type="ECO:0000313" key="1">
    <source>
        <dbReference type="EMBL" id="AJD89977.1"/>
    </source>
</evidence>
<organism evidence="1 2">
    <name type="scientific">Jeotgalibacillus malaysiensis</name>
    <dbReference type="NCBI Taxonomy" id="1508404"/>
    <lineage>
        <taxon>Bacteria</taxon>
        <taxon>Bacillati</taxon>
        <taxon>Bacillota</taxon>
        <taxon>Bacilli</taxon>
        <taxon>Bacillales</taxon>
        <taxon>Caryophanaceae</taxon>
        <taxon>Jeotgalibacillus</taxon>
    </lineage>
</organism>
<dbReference type="OrthoDB" id="8750087at2"/>
<dbReference type="KEGG" id="jeo:JMA_06600"/>
<name>A0A0B5AMT5_9BACL</name>
<evidence type="ECO:0000313" key="2">
    <source>
        <dbReference type="Proteomes" id="UP000031449"/>
    </source>
</evidence>
<dbReference type="BioCyc" id="JESP1508404:G14D9-9877-MONOMER"/>
<protein>
    <recommendedName>
        <fullName evidence="3">N-acetyltransferase domain-containing protein</fullName>
    </recommendedName>
</protein>
<dbReference type="SUPFAM" id="SSF55729">
    <property type="entry name" value="Acyl-CoA N-acyltransferases (Nat)"/>
    <property type="match status" value="1"/>
</dbReference>
<gene>
    <name evidence="1" type="ORF">JMA_06600</name>
</gene>
<proteinExistence type="predicted"/>
<dbReference type="InterPro" id="IPR016181">
    <property type="entry name" value="Acyl_CoA_acyltransferase"/>
</dbReference>
<reference evidence="1 2" key="1">
    <citation type="submission" date="2014-08" db="EMBL/GenBank/DDBJ databases">
        <title>Complete genome of a marine bacteria Jeotgalibacillus malaysiensis.</title>
        <authorList>
            <person name="Yaakop A.S."/>
            <person name="Chan K.-G."/>
            <person name="Goh K.M."/>
        </authorList>
    </citation>
    <scope>NUCLEOTIDE SEQUENCE [LARGE SCALE GENOMIC DNA]</scope>
    <source>
        <strain evidence="1 2">D5</strain>
    </source>
</reference>